<evidence type="ECO:0000256" key="1">
    <source>
        <dbReference type="SAM" id="SignalP"/>
    </source>
</evidence>
<dbReference type="Proteomes" id="UP000198728">
    <property type="component" value="Unassembled WGS sequence"/>
</dbReference>
<name>A0A1I1DAD1_9RHOB</name>
<dbReference type="PROSITE" id="PS51257">
    <property type="entry name" value="PROKAR_LIPOPROTEIN"/>
    <property type="match status" value="1"/>
</dbReference>
<dbReference type="STRING" id="441112.SAMN04488094_10199"/>
<feature type="signal peptide" evidence="1">
    <location>
        <begin position="1"/>
        <end position="25"/>
    </location>
</feature>
<feature type="domain" description="DUF2059" evidence="2">
    <location>
        <begin position="93"/>
        <end position="146"/>
    </location>
</feature>
<keyword evidence="1" id="KW-0732">Signal</keyword>
<evidence type="ECO:0000259" key="2">
    <source>
        <dbReference type="Pfam" id="PF09832"/>
    </source>
</evidence>
<accession>A0A1I1DAD1</accession>
<dbReference type="InterPro" id="IPR018637">
    <property type="entry name" value="DUF2059"/>
</dbReference>
<feature type="chain" id="PRO_5011440912" description="DUF2059 domain-containing protein" evidence="1">
    <location>
        <begin position="26"/>
        <end position="288"/>
    </location>
</feature>
<proteinExistence type="predicted"/>
<gene>
    <name evidence="3" type="ORF">SAMN04488094_10199</name>
</gene>
<organism evidence="3 4">
    <name type="scientific">Tropicimonas isoalkanivorans</name>
    <dbReference type="NCBI Taxonomy" id="441112"/>
    <lineage>
        <taxon>Bacteria</taxon>
        <taxon>Pseudomonadati</taxon>
        <taxon>Pseudomonadota</taxon>
        <taxon>Alphaproteobacteria</taxon>
        <taxon>Rhodobacterales</taxon>
        <taxon>Roseobacteraceae</taxon>
        <taxon>Tropicimonas</taxon>
    </lineage>
</organism>
<evidence type="ECO:0000313" key="3">
    <source>
        <dbReference type="EMBL" id="SFB71891.1"/>
    </source>
</evidence>
<dbReference type="EMBL" id="FOLG01000001">
    <property type="protein sequence ID" value="SFB71891.1"/>
    <property type="molecule type" value="Genomic_DNA"/>
</dbReference>
<reference evidence="3 4" key="1">
    <citation type="submission" date="2016-10" db="EMBL/GenBank/DDBJ databases">
        <authorList>
            <person name="de Groot N.N."/>
        </authorList>
    </citation>
    <scope>NUCLEOTIDE SEQUENCE [LARGE SCALE GENOMIC DNA]</scope>
    <source>
        <strain evidence="3 4">DSM 19548</strain>
    </source>
</reference>
<dbReference type="AlphaFoldDB" id="A0A1I1DAD1"/>
<dbReference type="Pfam" id="PF09832">
    <property type="entry name" value="DUF2059"/>
    <property type="match status" value="1"/>
</dbReference>
<dbReference type="RefSeq" id="WP_177208202.1">
    <property type="nucleotide sequence ID" value="NZ_FOLG01000001.1"/>
</dbReference>
<protein>
    <recommendedName>
        <fullName evidence="2">DUF2059 domain-containing protein</fullName>
    </recommendedName>
</protein>
<sequence length="288" mass="31488">MFTRPFLVALALVACLATPPSVAQATEEPSAAVEEVPAGAEPLMRALRIDALVDLIRQEGIGYAADLERDMFPGRGGADWLEMVGEIYDTGRMTTIVQEGLGSDLDPAEMTELTEFFTSSRGQEIVELEIGARRAMMDPAVEEASAVMLDRMRADGDGRLELLEDFATVNDLVEMNVTGALNANYAFYSGLNAAGAFDRPMGEDDMVRDVWAQEGAIRSKTDTWVFSYLALAYQPLSEEDLRAYVELCASEPGRQLNANLFTAFGEMFRTLSYELGLSAARFMAGEDL</sequence>
<evidence type="ECO:0000313" key="4">
    <source>
        <dbReference type="Proteomes" id="UP000198728"/>
    </source>
</evidence>
<keyword evidence="4" id="KW-1185">Reference proteome</keyword>